<dbReference type="Gene3D" id="3.30.40.10">
    <property type="entry name" value="Zinc/RING finger domain, C3HC4 (zinc finger)"/>
    <property type="match status" value="1"/>
</dbReference>
<dbReference type="InterPro" id="IPR017907">
    <property type="entry name" value="Znf_RING_CS"/>
</dbReference>
<evidence type="ECO:0000259" key="5">
    <source>
        <dbReference type="PROSITE" id="PS50089"/>
    </source>
</evidence>
<dbReference type="STRING" id="144197.ENSSPAP00000019718"/>
<dbReference type="InterPro" id="IPR051435">
    <property type="entry name" value="RING_finger_E3_ubiq-ligases"/>
</dbReference>
<evidence type="ECO:0000256" key="4">
    <source>
        <dbReference type="PROSITE-ProRule" id="PRU00175"/>
    </source>
</evidence>
<dbReference type="SMART" id="SM00184">
    <property type="entry name" value="RING"/>
    <property type="match status" value="1"/>
</dbReference>
<keyword evidence="1" id="KW-0479">Metal-binding</keyword>
<dbReference type="SUPFAM" id="SSF57850">
    <property type="entry name" value="RING/U-box"/>
    <property type="match status" value="1"/>
</dbReference>
<organism evidence="6">
    <name type="scientific">Stegastes partitus</name>
    <name type="common">bicolor damselfish</name>
    <dbReference type="NCBI Taxonomy" id="144197"/>
    <lineage>
        <taxon>Eukaryota</taxon>
        <taxon>Metazoa</taxon>
        <taxon>Chordata</taxon>
        <taxon>Craniata</taxon>
        <taxon>Vertebrata</taxon>
        <taxon>Euteleostomi</taxon>
        <taxon>Actinopterygii</taxon>
        <taxon>Neopterygii</taxon>
        <taxon>Teleostei</taxon>
        <taxon>Neoteleostei</taxon>
        <taxon>Acanthomorphata</taxon>
        <taxon>Ovalentaria</taxon>
        <taxon>Pomacentridae</taxon>
        <taxon>Stegastes</taxon>
    </lineage>
</organism>
<keyword evidence="3" id="KW-0862">Zinc</keyword>
<dbReference type="Ensembl" id="ENSSPAT00000020015.1">
    <property type="protein sequence ID" value="ENSSPAP00000019718.1"/>
    <property type="gene ID" value="ENSSPAG00000014871.1"/>
</dbReference>
<evidence type="ECO:0000313" key="6">
    <source>
        <dbReference type="Ensembl" id="ENSSPAP00000019718.1"/>
    </source>
</evidence>
<dbReference type="Pfam" id="PF14634">
    <property type="entry name" value="zf-RING_5"/>
    <property type="match status" value="1"/>
</dbReference>
<dbReference type="GO" id="GO:0016567">
    <property type="term" value="P:protein ubiquitination"/>
    <property type="evidence" value="ECO:0007669"/>
    <property type="project" value="TreeGrafter"/>
</dbReference>
<dbReference type="PROSITE" id="PS00518">
    <property type="entry name" value="ZF_RING_1"/>
    <property type="match status" value="1"/>
</dbReference>
<protein>
    <recommendedName>
        <fullName evidence="5">RING-type domain-containing protein</fullName>
    </recommendedName>
</protein>
<dbReference type="GO" id="GO:0061630">
    <property type="term" value="F:ubiquitin protein ligase activity"/>
    <property type="evidence" value="ECO:0007669"/>
    <property type="project" value="TreeGrafter"/>
</dbReference>
<dbReference type="InterPro" id="IPR013083">
    <property type="entry name" value="Znf_RING/FYVE/PHD"/>
</dbReference>
<evidence type="ECO:0000256" key="2">
    <source>
        <dbReference type="ARBA" id="ARBA00022771"/>
    </source>
</evidence>
<dbReference type="PROSITE" id="PS50089">
    <property type="entry name" value="ZF_RING_2"/>
    <property type="match status" value="1"/>
</dbReference>
<dbReference type="GO" id="GO:0008270">
    <property type="term" value="F:zinc ion binding"/>
    <property type="evidence" value="ECO:0007669"/>
    <property type="project" value="UniProtKB-KW"/>
</dbReference>
<sequence>MAEEDAPGGAAPPDDECKICCKHLDLELRRPKALGCSHTFCLKCLHTLYFREGGGWTVACPVCRQPTPVLTELTEALPLKEHPPVDPEERTGPSVSAESCCERCEHVAAFCACAIVSVLTHVVLLFLGRISVPVTSSSQRCRSACSVCSSSASWRCSRSSWP</sequence>
<dbReference type="GeneTree" id="ENSGT00940000175758"/>
<dbReference type="AlphaFoldDB" id="A0A3B5AE27"/>
<reference evidence="6" key="1">
    <citation type="submission" date="2023-09" db="UniProtKB">
        <authorList>
            <consortium name="Ensembl"/>
        </authorList>
    </citation>
    <scope>IDENTIFICATION</scope>
</reference>
<dbReference type="PANTHER" id="PTHR22791:SF17">
    <property type="entry name" value="RING-TYPE DOMAIN-CONTAINING PROTEIN"/>
    <property type="match status" value="1"/>
</dbReference>
<keyword evidence="2 4" id="KW-0863">Zinc-finger</keyword>
<accession>A0A3B5AE27</accession>
<dbReference type="InterPro" id="IPR001841">
    <property type="entry name" value="Znf_RING"/>
</dbReference>
<feature type="domain" description="RING-type" evidence="5">
    <location>
        <begin position="17"/>
        <end position="64"/>
    </location>
</feature>
<dbReference type="PANTHER" id="PTHR22791">
    <property type="entry name" value="RING-TYPE DOMAIN-CONTAINING PROTEIN"/>
    <property type="match status" value="1"/>
</dbReference>
<evidence type="ECO:0000256" key="1">
    <source>
        <dbReference type="ARBA" id="ARBA00022723"/>
    </source>
</evidence>
<name>A0A3B5AE27_9TELE</name>
<proteinExistence type="predicted"/>
<evidence type="ECO:0000256" key="3">
    <source>
        <dbReference type="ARBA" id="ARBA00022833"/>
    </source>
</evidence>